<evidence type="ECO:0000256" key="6">
    <source>
        <dbReference type="ARBA" id="ARBA00022989"/>
    </source>
</evidence>
<dbReference type="Pfam" id="PF03547">
    <property type="entry name" value="Mem_trans"/>
    <property type="match status" value="2"/>
</dbReference>
<keyword evidence="10" id="KW-1185">Reference proteome</keyword>
<dbReference type="GO" id="GO:0005886">
    <property type="term" value="C:plasma membrane"/>
    <property type="evidence" value="ECO:0007669"/>
    <property type="project" value="UniProtKB-SubCell"/>
</dbReference>
<feature type="transmembrane region" description="Helical" evidence="8">
    <location>
        <begin position="238"/>
        <end position="255"/>
    </location>
</feature>
<reference evidence="9 10" key="1">
    <citation type="submission" date="2016-04" db="EMBL/GenBank/DDBJ databases">
        <title>Complete Genome Sequence of Halotalea alkalilenta IHB B 13600.</title>
        <authorList>
            <person name="Swarnkar M.K."/>
            <person name="Sharma A."/>
            <person name="Kaushal K."/>
            <person name="Soni R."/>
            <person name="Rana S."/>
            <person name="Singh A.K."/>
            <person name="Gulati A."/>
        </authorList>
    </citation>
    <scope>NUCLEOTIDE SEQUENCE [LARGE SCALE GENOMIC DNA]</scope>
    <source>
        <strain evidence="9 10">IHB B 13600</strain>
    </source>
</reference>
<keyword evidence="6 8" id="KW-1133">Transmembrane helix</keyword>
<feature type="transmembrane region" description="Helical" evidence="8">
    <location>
        <begin position="119"/>
        <end position="142"/>
    </location>
</feature>
<feature type="transmembrane region" description="Helical" evidence="8">
    <location>
        <begin position="154"/>
        <end position="175"/>
    </location>
</feature>
<keyword evidence="4" id="KW-1003">Cell membrane</keyword>
<name>A0A172YFU3_9GAMM</name>
<dbReference type="AlphaFoldDB" id="A0A172YFU3"/>
<dbReference type="Gene3D" id="1.20.1530.20">
    <property type="match status" value="1"/>
</dbReference>
<dbReference type="GO" id="GO:0055085">
    <property type="term" value="P:transmembrane transport"/>
    <property type="evidence" value="ECO:0007669"/>
    <property type="project" value="InterPro"/>
</dbReference>
<evidence type="ECO:0000256" key="2">
    <source>
        <dbReference type="ARBA" id="ARBA00010145"/>
    </source>
</evidence>
<dbReference type="EMBL" id="CP015243">
    <property type="protein sequence ID" value="ANF58140.1"/>
    <property type="molecule type" value="Genomic_DNA"/>
</dbReference>
<evidence type="ECO:0000313" key="9">
    <source>
        <dbReference type="EMBL" id="ANF58140.1"/>
    </source>
</evidence>
<keyword evidence="7 8" id="KW-0472">Membrane</keyword>
<feature type="transmembrane region" description="Helical" evidence="8">
    <location>
        <begin position="58"/>
        <end position="80"/>
    </location>
</feature>
<proteinExistence type="inferred from homology"/>
<keyword evidence="5 8" id="KW-0812">Transmembrane</keyword>
<gene>
    <name evidence="9" type="ORF">A5892_12245</name>
</gene>
<comment type="similarity">
    <text evidence="2">Belongs to the auxin efflux carrier (TC 2.A.69) family.</text>
</comment>
<evidence type="ECO:0000256" key="4">
    <source>
        <dbReference type="ARBA" id="ARBA00022475"/>
    </source>
</evidence>
<dbReference type="PANTHER" id="PTHR36838">
    <property type="entry name" value="AUXIN EFFLUX CARRIER FAMILY PROTEIN"/>
    <property type="match status" value="1"/>
</dbReference>
<organism evidence="9 10">
    <name type="scientific">Halotalea alkalilenta</name>
    <dbReference type="NCBI Taxonomy" id="376489"/>
    <lineage>
        <taxon>Bacteria</taxon>
        <taxon>Pseudomonadati</taxon>
        <taxon>Pseudomonadota</taxon>
        <taxon>Gammaproteobacteria</taxon>
        <taxon>Oceanospirillales</taxon>
        <taxon>Halomonadaceae</taxon>
        <taxon>Halotalea</taxon>
    </lineage>
</organism>
<feature type="transmembrane region" description="Helical" evidence="8">
    <location>
        <begin position="267"/>
        <end position="292"/>
    </location>
</feature>
<sequence>MFAQLFAVMAPVLAGAGVGYLWVRAKQAYPTDFVSKLTLNIGTPCLIVSSLAETRVDFATFSVIAGATLLALFTLAMLGLVMCRVRELDWKVFVPAMIFPNTGNMGLPISLYAFGQVGFGYAVSILVVVSLIQFVFSVSIGSDRPLRALSRTPTIYAIAISLLLMVFDLRLPSWLFNVTHLLAGFTIPLMLITLGVSLASIRVGNLAGGLVFGAVRTLLVIPVCLAAGWIFGLSAANTAQLLLQLCMPVAVYNYMFAQRAGRSPELVAGLVFSSTLLSLFYLPVILAVIFSLE</sequence>
<dbReference type="InterPro" id="IPR038770">
    <property type="entry name" value="Na+/solute_symporter_sf"/>
</dbReference>
<dbReference type="KEGG" id="haa:A5892_12245"/>
<feature type="transmembrane region" description="Helical" evidence="8">
    <location>
        <begin position="92"/>
        <end position="113"/>
    </location>
</feature>
<dbReference type="Proteomes" id="UP000077875">
    <property type="component" value="Chromosome"/>
</dbReference>
<comment type="subcellular location">
    <subcellularLocation>
        <location evidence="1">Cell membrane</location>
        <topology evidence="1">Multi-pass membrane protein</topology>
    </subcellularLocation>
</comment>
<accession>A0A172YFU3</accession>
<evidence type="ECO:0000313" key="10">
    <source>
        <dbReference type="Proteomes" id="UP000077875"/>
    </source>
</evidence>
<protein>
    <submittedName>
        <fullName evidence="9">Transporter</fullName>
    </submittedName>
</protein>
<keyword evidence="3" id="KW-0813">Transport</keyword>
<dbReference type="PANTHER" id="PTHR36838:SF1">
    <property type="entry name" value="SLR1864 PROTEIN"/>
    <property type="match status" value="1"/>
</dbReference>
<evidence type="ECO:0000256" key="8">
    <source>
        <dbReference type="SAM" id="Phobius"/>
    </source>
</evidence>
<feature type="transmembrane region" description="Helical" evidence="8">
    <location>
        <begin position="6"/>
        <end position="23"/>
    </location>
</feature>
<dbReference type="RefSeq" id="WP_064123042.1">
    <property type="nucleotide sequence ID" value="NZ_CP015243.1"/>
</dbReference>
<evidence type="ECO:0000256" key="5">
    <source>
        <dbReference type="ARBA" id="ARBA00022692"/>
    </source>
</evidence>
<evidence type="ECO:0000256" key="1">
    <source>
        <dbReference type="ARBA" id="ARBA00004651"/>
    </source>
</evidence>
<dbReference type="STRING" id="376489.A5892_12245"/>
<feature type="transmembrane region" description="Helical" evidence="8">
    <location>
        <begin position="181"/>
        <end position="201"/>
    </location>
</feature>
<evidence type="ECO:0000256" key="7">
    <source>
        <dbReference type="ARBA" id="ARBA00023136"/>
    </source>
</evidence>
<evidence type="ECO:0000256" key="3">
    <source>
        <dbReference type="ARBA" id="ARBA00022448"/>
    </source>
</evidence>
<dbReference type="InterPro" id="IPR004776">
    <property type="entry name" value="Mem_transp_PIN-like"/>
</dbReference>
<feature type="transmembrane region" description="Helical" evidence="8">
    <location>
        <begin position="213"/>
        <end position="232"/>
    </location>
</feature>